<evidence type="ECO:0000256" key="1">
    <source>
        <dbReference type="SAM" id="MobiDB-lite"/>
    </source>
</evidence>
<protein>
    <submittedName>
        <fullName evidence="2">Helix-turn-helix DNA binding protein</fullName>
    </submittedName>
</protein>
<evidence type="ECO:0000313" key="2">
    <source>
        <dbReference type="EMBL" id="AWN04265.1"/>
    </source>
</evidence>
<gene>
    <name evidence="2" type="primary">64</name>
    <name evidence="2" type="ORF">PBI_SOUR_64</name>
</gene>
<feature type="region of interest" description="Disordered" evidence="1">
    <location>
        <begin position="164"/>
        <end position="201"/>
    </location>
</feature>
<reference evidence="3" key="1">
    <citation type="submission" date="2018-03" db="EMBL/GenBank/DDBJ databases">
        <authorList>
            <person name="Keele B.F."/>
        </authorList>
    </citation>
    <scope>NUCLEOTIDE SEQUENCE [LARGE SCALE GENOMIC DNA]</scope>
</reference>
<dbReference type="RefSeq" id="YP_009625635.1">
    <property type="nucleotide sequence ID" value="NC_042132.1"/>
</dbReference>
<dbReference type="EMBL" id="MH153810">
    <property type="protein sequence ID" value="AWN04265.1"/>
    <property type="molecule type" value="Genomic_DNA"/>
</dbReference>
<feature type="region of interest" description="Disordered" evidence="1">
    <location>
        <begin position="1"/>
        <end position="21"/>
    </location>
</feature>
<accession>A0A2U8UKV7</accession>
<dbReference type="KEGG" id="vg:40102529"/>
<dbReference type="GeneID" id="40102529"/>
<proteinExistence type="predicted"/>
<organism evidence="2 3">
    <name type="scientific">Gordonia phage Sour</name>
    <dbReference type="NCBI Taxonomy" id="2182349"/>
    <lineage>
        <taxon>Viruses</taxon>
        <taxon>Duplodnaviria</taxon>
        <taxon>Heunggongvirae</taxon>
        <taxon>Uroviricota</taxon>
        <taxon>Caudoviricetes</taxon>
        <taxon>Sourvirus</taxon>
        <taxon>Sourvirus sour</taxon>
    </lineage>
</organism>
<dbReference type="Proteomes" id="UP000246591">
    <property type="component" value="Segment"/>
</dbReference>
<evidence type="ECO:0000313" key="3">
    <source>
        <dbReference type="Proteomes" id="UP000246591"/>
    </source>
</evidence>
<sequence>MTEIDERGNPRPTADEIAEAARPEDETIFERRMKSLTLRNGGATYTQIAERMGVSVPTARKDVRLALREIVNEPAEDMIARQRAVLHDLHRAHFARALTGDIESTRMVFEGLKLEAQLFGLNAPQRVAVGVTDMEFAEQAAELIAGLDRMPHAEMLASLDPETRAHLGLPGSSPTSAAPETIEGEVVPENPTPADEPWADV</sequence>
<keyword evidence="3" id="KW-1185">Reference proteome</keyword>
<name>A0A2U8UKV7_9CAUD</name>